<dbReference type="EMBL" id="JBEDUW010000006">
    <property type="protein sequence ID" value="KAK9920439.1"/>
    <property type="molecule type" value="Genomic_DNA"/>
</dbReference>
<evidence type="ECO:0000259" key="4">
    <source>
        <dbReference type="PROSITE" id="PS50137"/>
    </source>
</evidence>
<feature type="compositionally biased region" description="Basic and acidic residues" evidence="3">
    <location>
        <begin position="193"/>
        <end position="206"/>
    </location>
</feature>
<dbReference type="InterPro" id="IPR051247">
    <property type="entry name" value="RLC_Component"/>
</dbReference>
<organism evidence="5 6">
    <name type="scientific">Rubus argutus</name>
    <name type="common">Southern blackberry</name>
    <dbReference type="NCBI Taxonomy" id="59490"/>
    <lineage>
        <taxon>Eukaryota</taxon>
        <taxon>Viridiplantae</taxon>
        <taxon>Streptophyta</taxon>
        <taxon>Embryophyta</taxon>
        <taxon>Tracheophyta</taxon>
        <taxon>Spermatophyta</taxon>
        <taxon>Magnoliopsida</taxon>
        <taxon>eudicotyledons</taxon>
        <taxon>Gunneridae</taxon>
        <taxon>Pentapetalae</taxon>
        <taxon>rosids</taxon>
        <taxon>fabids</taxon>
        <taxon>Rosales</taxon>
        <taxon>Rosaceae</taxon>
        <taxon>Rosoideae</taxon>
        <taxon>Rosoideae incertae sedis</taxon>
        <taxon>Rubus</taxon>
    </lineage>
</organism>
<evidence type="ECO:0000256" key="1">
    <source>
        <dbReference type="ARBA" id="ARBA00022884"/>
    </source>
</evidence>
<dbReference type="FunFam" id="3.30.160.20:FF:000035">
    <property type="entry name" value="RNA polymerase II C-terminal domain phosphatase-like 2"/>
    <property type="match status" value="1"/>
</dbReference>
<feature type="region of interest" description="Disordered" evidence="3">
    <location>
        <begin position="348"/>
        <end position="423"/>
    </location>
</feature>
<evidence type="ECO:0000313" key="5">
    <source>
        <dbReference type="EMBL" id="KAK9920439.1"/>
    </source>
</evidence>
<dbReference type="CDD" id="cd10845">
    <property type="entry name" value="DSRM_RNAse_III_family"/>
    <property type="match status" value="1"/>
</dbReference>
<feature type="domain" description="DRBM" evidence="4">
    <location>
        <begin position="243"/>
        <end position="309"/>
    </location>
</feature>
<feature type="region of interest" description="Disordered" evidence="3">
    <location>
        <begin position="139"/>
        <end position="237"/>
    </location>
</feature>
<gene>
    <name evidence="5" type="ORF">M0R45_028994</name>
</gene>
<dbReference type="InterPro" id="IPR014720">
    <property type="entry name" value="dsRBD_dom"/>
</dbReference>
<dbReference type="PROSITE" id="PS50137">
    <property type="entry name" value="DS_RBD"/>
    <property type="match status" value="1"/>
</dbReference>
<accession>A0AAW1W6R6</accession>
<name>A0AAW1W6R6_RUBAR</name>
<protein>
    <recommendedName>
        <fullName evidence="4">DRBM domain-containing protein</fullName>
    </recommendedName>
</protein>
<keyword evidence="6" id="KW-1185">Reference proteome</keyword>
<dbReference type="GO" id="GO:0003723">
    <property type="term" value="F:RNA binding"/>
    <property type="evidence" value="ECO:0007669"/>
    <property type="project" value="UniProtKB-UniRule"/>
</dbReference>
<comment type="caution">
    <text evidence="5">The sequence shown here is derived from an EMBL/GenBank/DDBJ whole genome shotgun (WGS) entry which is preliminary data.</text>
</comment>
<dbReference type="Pfam" id="PF00035">
    <property type="entry name" value="dsrm"/>
    <property type="match status" value="1"/>
</dbReference>
<proteinExistence type="predicted"/>
<feature type="compositionally biased region" description="Polar residues" evidence="3">
    <location>
        <begin position="220"/>
        <end position="237"/>
    </location>
</feature>
<dbReference type="SMART" id="SM00358">
    <property type="entry name" value="DSRM"/>
    <property type="match status" value="1"/>
</dbReference>
<feature type="compositionally biased region" description="Low complexity" evidence="3">
    <location>
        <begin position="361"/>
        <end position="372"/>
    </location>
</feature>
<dbReference type="PANTHER" id="PTHR46205:SF3">
    <property type="entry name" value="LOQUACIOUS, ISOFORM B"/>
    <property type="match status" value="1"/>
</dbReference>
<evidence type="ECO:0000256" key="3">
    <source>
        <dbReference type="SAM" id="MobiDB-lite"/>
    </source>
</evidence>
<dbReference type="AlphaFoldDB" id="A0AAW1W6R6"/>
<feature type="compositionally biased region" description="Polar residues" evidence="3">
    <location>
        <begin position="373"/>
        <end position="394"/>
    </location>
</feature>
<evidence type="ECO:0000256" key="2">
    <source>
        <dbReference type="PROSITE-ProRule" id="PRU00266"/>
    </source>
</evidence>
<reference evidence="5 6" key="1">
    <citation type="journal article" date="2023" name="G3 (Bethesda)">
        <title>A chromosome-length genome assembly and annotation of blackberry (Rubus argutus, cv. 'Hillquist').</title>
        <authorList>
            <person name="Bruna T."/>
            <person name="Aryal R."/>
            <person name="Dudchenko O."/>
            <person name="Sargent D.J."/>
            <person name="Mead D."/>
            <person name="Buti M."/>
            <person name="Cavallini A."/>
            <person name="Hytonen T."/>
            <person name="Andres J."/>
            <person name="Pham M."/>
            <person name="Weisz D."/>
            <person name="Mascagni F."/>
            <person name="Usai G."/>
            <person name="Natali L."/>
            <person name="Bassil N."/>
            <person name="Fernandez G.E."/>
            <person name="Lomsadze A."/>
            <person name="Armour M."/>
            <person name="Olukolu B."/>
            <person name="Poorten T."/>
            <person name="Britton C."/>
            <person name="Davik J."/>
            <person name="Ashrafi H."/>
            <person name="Aiden E.L."/>
            <person name="Borodovsky M."/>
            <person name="Worthington M."/>
        </authorList>
    </citation>
    <scope>NUCLEOTIDE SEQUENCE [LARGE SCALE GENOMIC DNA]</scope>
    <source>
        <strain evidence="5">PI 553951</strain>
    </source>
</reference>
<feature type="compositionally biased region" description="Basic and acidic residues" evidence="3">
    <location>
        <begin position="23"/>
        <end position="36"/>
    </location>
</feature>
<keyword evidence="1 2" id="KW-0694">RNA-binding</keyword>
<evidence type="ECO:0000313" key="6">
    <source>
        <dbReference type="Proteomes" id="UP001457282"/>
    </source>
</evidence>
<dbReference type="Proteomes" id="UP001457282">
    <property type="component" value="Unassembled WGS sequence"/>
</dbReference>
<dbReference type="SUPFAM" id="SSF54768">
    <property type="entry name" value="dsRNA-binding domain-like"/>
    <property type="match status" value="1"/>
</dbReference>
<sequence length="423" mass="45425">MSEDAGFVPNGIAPLSEGMNGSEVERRLNQPDDKGVVDSMAHSNHAELRSDNSQKPVATVLNVPGATSLRPVMATQKPSLLGPLIRRDSFYDRENNMKRGLLGTNPCLDIRSQTSGEPPHLSRVPAQISASTVHAQGGWLVDDDKKRGHSIFRPPGSAQESDVLKPEKLVHPNPFSPGKQASAPTGVLSQTSDARREEVSSGHDFQKQNLPFPSPLSEAGVSQNQASSFSKESGKVNTLPSPLSIGVLQEIGRRCSSKVEFKAVISTSNDLQFSFEVLFTGEKIGFGTGRTRKDAQQQAAENALHSLAEKYVAYITPHSGAVDKDFDKLSLGNENGFVWDTVGPGSAEVLTEDGLPKESTSEASEGEPGSSSIVASQQVQKRANSPRLPQSVSNKRSKEELLGGPRSLSYSRLRKGPKGNPRD</sequence>
<dbReference type="PANTHER" id="PTHR46205">
    <property type="entry name" value="LOQUACIOUS, ISOFORM B"/>
    <property type="match status" value="1"/>
</dbReference>
<feature type="region of interest" description="Disordered" evidence="3">
    <location>
        <begin position="1"/>
        <end position="57"/>
    </location>
</feature>
<dbReference type="Gene3D" id="3.30.160.20">
    <property type="match status" value="1"/>
</dbReference>